<proteinExistence type="predicted"/>
<reference evidence="3" key="1">
    <citation type="journal article" date="2019" name="Int. J. Syst. Evol. Microbiol.">
        <title>The Global Catalogue of Microorganisms (GCM) 10K type strain sequencing project: providing services to taxonomists for standard genome sequencing and annotation.</title>
        <authorList>
            <consortium name="The Broad Institute Genomics Platform"/>
            <consortium name="The Broad Institute Genome Sequencing Center for Infectious Disease"/>
            <person name="Wu L."/>
            <person name="Ma J."/>
        </authorList>
    </citation>
    <scope>NUCLEOTIDE SEQUENCE [LARGE SCALE GENOMIC DNA]</scope>
    <source>
        <strain evidence="3">KCTC 52660</strain>
    </source>
</reference>
<name>A0ABV7B8G5_9GAMM</name>
<feature type="transmembrane region" description="Helical" evidence="1">
    <location>
        <begin position="7"/>
        <end position="26"/>
    </location>
</feature>
<evidence type="ECO:0000313" key="3">
    <source>
        <dbReference type="Proteomes" id="UP001595386"/>
    </source>
</evidence>
<comment type="caution">
    <text evidence="2">The sequence shown here is derived from an EMBL/GenBank/DDBJ whole genome shotgun (WGS) entry which is preliminary data.</text>
</comment>
<organism evidence="2 3">
    <name type="scientific">Halomonas tibetensis</name>
    <dbReference type="NCBI Taxonomy" id="2259590"/>
    <lineage>
        <taxon>Bacteria</taxon>
        <taxon>Pseudomonadati</taxon>
        <taxon>Pseudomonadota</taxon>
        <taxon>Gammaproteobacteria</taxon>
        <taxon>Oceanospirillales</taxon>
        <taxon>Halomonadaceae</taxon>
        <taxon>Halomonas</taxon>
    </lineage>
</organism>
<keyword evidence="1" id="KW-0812">Transmembrane</keyword>
<sequence length="154" mass="16823">MKRFWPLLLIVGGLLIVIAGFLYKLFYGGAWGYLDPTPELMASVAFHSRIALGLFWCGVAVFLVGWVAGIRRFWPLFPIIGGCLLALGGFIFAAAFSGRPELVEFVRIAHNATIVGWLGILVFLFGVVSGVIRLVTRKPSENQGKSQDQSLPSP</sequence>
<feature type="transmembrane region" description="Helical" evidence="1">
    <location>
        <begin position="114"/>
        <end position="135"/>
    </location>
</feature>
<keyword evidence="3" id="KW-1185">Reference proteome</keyword>
<evidence type="ECO:0000313" key="2">
    <source>
        <dbReference type="EMBL" id="MFC2993118.1"/>
    </source>
</evidence>
<dbReference type="EMBL" id="JBHRSQ010000018">
    <property type="protein sequence ID" value="MFC2993118.1"/>
    <property type="molecule type" value="Genomic_DNA"/>
</dbReference>
<feature type="transmembrane region" description="Helical" evidence="1">
    <location>
        <begin position="73"/>
        <end position="94"/>
    </location>
</feature>
<accession>A0ABV7B8G5</accession>
<dbReference type="RefSeq" id="WP_379760437.1">
    <property type="nucleotide sequence ID" value="NZ_JBHRSQ010000018.1"/>
</dbReference>
<gene>
    <name evidence="2" type="ORF">ACFODV_13895</name>
</gene>
<evidence type="ECO:0000256" key="1">
    <source>
        <dbReference type="SAM" id="Phobius"/>
    </source>
</evidence>
<keyword evidence="1" id="KW-1133">Transmembrane helix</keyword>
<protein>
    <recommendedName>
        <fullName evidence="4">DUF4405 domain-containing protein</fullName>
    </recommendedName>
</protein>
<evidence type="ECO:0008006" key="4">
    <source>
        <dbReference type="Google" id="ProtNLM"/>
    </source>
</evidence>
<feature type="transmembrane region" description="Helical" evidence="1">
    <location>
        <begin position="46"/>
        <end position="66"/>
    </location>
</feature>
<keyword evidence="1" id="KW-0472">Membrane</keyword>
<dbReference type="Proteomes" id="UP001595386">
    <property type="component" value="Unassembled WGS sequence"/>
</dbReference>